<dbReference type="Pfam" id="PF12796">
    <property type="entry name" value="Ank_2"/>
    <property type="match status" value="2"/>
</dbReference>
<feature type="transmembrane region" description="Helical" evidence="8">
    <location>
        <begin position="438"/>
        <end position="463"/>
    </location>
</feature>
<dbReference type="InterPro" id="IPR002110">
    <property type="entry name" value="Ankyrin_rpt"/>
</dbReference>
<feature type="domain" description="PGG" evidence="9">
    <location>
        <begin position="432"/>
        <end position="542"/>
    </location>
</feature>
<feature type="transmembrane region" description="Helical" evidence="8">
    <location>
        <begin position="519"/>
        <end position="542"/>
    </location>
</feature>
<evidence type="ECO:0000256" key="1">
    <source>
        <dbReference type="ARBA" id="ARBA00004141"/>
    </source>
</evidence>
<evidence type="ECO:0000259" key="9">
    <source>
        <dbReference type="Pfam" id="PF13962"/>
    </source>
</evidence>
<dbReference type="PROSITE" id="PS50088">
    <property type="entry name" value="ANK_REPEAT"/>
    <property type="match status" value="2"/>
</dbReference>
<evidence type="ECO:0000256" key="8">
    <source>
        <dbReference type="SAM" id="Phobius"/>
    </source>
</evidence>
<protein>
    <submittedName>
        <fullName evidence="10">Ankyrin repeat family protein</fullName>
    </submittedName>
</protein>
<evidence type="ECO:0000256" key="4">
    <source>
        <dbReference type="ARBA" id="ARBA00022989"/>
    </source>
</evidence>
<organism evidence="10 11">
    <name type="scientific">Abeliophyllum distichum</name>
    <dbReference type="NCBI Taxonomy" id="126358"/>
    <lineage>
        <taxon>Eukaryota</taxon>
        <taxon>Viridiplantae</taxon>
        <taxon>Streptophyta</taxon>
        <taxon>Embryophyta</taxon>
        <taxon>Tracheophyta</taxon>
        <taxon>Spermatophyta</taxon>
        <taxon>Magnoliopsida</taxon>
        <taxon>eudicotyledons</taxon>
        <taxon>Gunneridae</taxon>
        <taxon>Pentapetalae</taxon>
        <taxon>asterids</taxon>
        <taxon>lamiids</taxon>
        <taxon>Lamiales</taxon>
        <taxon>Oleaceae</taxon>
        <taxon>Forsythieae</taxon>
        <taxon>Abeliophyllum</taxon>
    </lineage>
</organism>
<dbReference type="Proteomes" id="UP001604336">
    <property type="component" value="Unassembled WGS sequence"/>
</dbReference>
<dbReference type="Pfam" id="PF00023">
    <property type="entry name" value="Ank"/>
    <property type="match status" value="1"/>
</dbReference>
<reference evidence="11" key="1">
    <citation type="submission" date="2024-07" db="EMBL/GenBank/DDBJ databases">
        <title>Two chromosome-level genome assemblies of Korean endemic species Abeliophyllum distichum and Forsythia ovata (Oleaceae).</title>
        <authorList>
            <person name="Jang H."/>
        </authorList>
    </citation>
    <scope>NUCLEOTIDE SEQUENCE [LARGE SCALE GENOMIC DNA]</scope>
</reference>
<keyword evidence="11" id="KW-1185">Reference proteome</keyword>
<dbReference type="AlphaFoldDB" id="A0ABD1QEP0"/>
<keyword evidence="3" id="KW-0677">Repeat</keyword>
<evidence type="ECO:0000256" key="6">
    <source>
        <dbReference type="ARBA" id="ARBA00023136"/>
    </source>
</evidence>
<keyword evidence="5 7" id="KW-0040">ANK repeat</keyword>
<dbReference type="PROSITE" id="PS50297">
    <property type="entry name" value="ANK_REP_REGION"/>
    <property type="match status" value="2"/>
</dbReference>
<dbReference type="SUPFAM" id="SSF48403">
    <property type="entry name" value="Ankyrin repeat"/>
    <property type="match status" value="1"/>
</dbReference>
<evidence type="ECO:0000256" key="3">
    <source>
        <dbReference type="ARBA" id="ARBA00022737"/>
    </source>
</evidence>
<comment type="subcellular location">
    <subcellularLocation>
        <location evidence="1">Membrane</location>
        <topology evidence="1">Multi-pass membrane protein</topology>
    </subcellularLocation>
</comment>
<dbReference type="EMBL" id="JBFOLK010000011">
    <property type="protein sequence ID" value="KAL2474601.1"/>
    <property type="molecule type" value="Genomic_DNA"/>
</dbReference>
<dbReference type="PANTHER" id="PTHR24186">
    <property type="entry name" value="PROTEIN PHOSPHATASE 1 REGULATORY SUBUNIT"/>
    <property type="match status" value="1"/>
</dbReference>
<evidence type="ECO:0000256" key="2">
    <source>
        <dbReference type="ARBA" id="ARBA00022692"/>
    </source>
</evidence>
<dbReference type="Pfam" id="PF13962">
    <property type="entry name" value="PGG"/>
    <property type="match status" value="1"/>
</dbReference>
<name>A0ABD1QEP0_9LAMI</name>
<gene>
    <name evidence="10" type="ORF">Adt_35337</name>
</gene>
<evidence type="ECO:0000313" key="11">
    <source>
        <dbReference type="Proteomes" id="UP001604336"/>
    </source>
</evidence>
<dbReference type="FunFam" id="1.25.40.20:FF:000749">
    <property type="entry name" value="Uncharacterized protein"/>
    <property type="match status" value="1"/>
</dbReference>
<keyword evidence="2 8" id="KW-0812">Transmembrane</keyword>
<dbReference type="SMART" id="SM00248">
    <property type="entry name" value="ANK"/>
    <property type="match status" value="9"/>
</dbReference>
<sequence length="599" mass="66693">MSVPKYPGLLEEVEEENYETAETMDPKLYRATTEGEILEFVMAMEHVAVDTHHDTLASCVQLGPQKTTILHIATSFGHHEIVKLICKDLPFLVADKNARGDTALHIAARSGDSLLVQMLIHSDYKEGGLGEKNEKGNTALHEALRFGHEEVARILIKKNPNMPYSLNLEGKSLLYLAAEAGFVTIAKLLMENPVGNYNFGGKTENKSPVFGAILGRNIDVLNLLWERDQSSFNLRSGNGKNPLHVAVCTEYTEGVNFLLIKHHYFAYQKDKRGFFPIHSASQKGLIDIIKVILHHRPDTQELLATRGQNILHIAARSGKHKIVDFMLKMPELEKLINEKDADGNTPLHLATICGYPKLVHTLTRDERVILDLLNNNLQTALDIAAEHIETEMASFQKRLTWMALRVISAPRSRQTKSIKSLNFRVGNQKEKESWNNKINVILLVATLVATVTFTAGFTIPGGYNNTNPDQGIATMLEKVQFQEFVICNTLAMYSSIIVDVILLWAQLGDTSSTQVALKLAVPLLGIALALMSVAFMAGVYLVVSKLSWLANVVLFIGTNFVIALAVLLVPLCFIGSSNCRVFYYIYYYPFLLVLYTVGI</sequence>
<dbReference type="PANTHER" id="PTHR24186:SF46">
    <property type="entry name" value="PROTEIN ACCELERATED CELL DEATH 6-LIKE"/>
    <property type="match status" value="1"/>
</dbReference>
<evidence type="ECO:0000313" key="10">
    <source>
        <dbReference type="EMBL" id="KAL2474601.1"/>
    </source>
</evidence>
<dbReference type="InterPro" id="IPR026961">
    <property type="entry name" value="PGG_dom"/>
</dbReference>
<feature type="transmembrane region" description="Helical" evidence="8">
    <location>
        <begin position="581"/>
        <end position="598"/>
    </location>
</feature>
<dbReference type="Gene3D" id="1.25.40.20">
    <property type="entry name" value="Ankyrin repeat-containing domain"/>
    <property type="match status" value="1"/>
</dbReference>
<dbReference type="GO" id="GO:0016020">
    <property type="term" value="C:membrane"/>
    <property type="evidence" value="ECO:0007669"/>
    <property type="project" value="UniProtKB-SubCell"/>
</dbReference>
<proteinExistence type="predicted"/>
<keyword evidence="6 8" id="KW-0472">Membrane</keyword>
<feature type="repeat" description="ANK" evidence="7">
    <location>
        <begin position="99"/>
        <end position="120"/>
    </location>
</feature>
<feature type="transmembrane region" description="Helical" evidence="8">
    <location>
        <begin position="548"/>
        <end position="574"/>
    </location>
</feature>
<dbReference type="InterPro" id="IPR036770">
    <property type="entry name" value="Ankyrin_rpt-contain_sf"/>
</dbReference>
<feature type="transmembrane region" description="Helical" evidence="8">
    <location>
        <begin position="483"/>
        <end position="507"/>
    </location>
</feature>
<feature type="repeat" description="ANK" evidence="7">
    <location>
        <begin position="135"/>
        <end position="167"/>
    </location>
</feature>
<evidence type="ECO:0000256" key="5">
    <source>
        <dbReference type="ARBA" id="ARBA00023043"/>
    </source>
</evidence>
<evidence type="ECO:0000256" key="7">
    <source>
        <dbReference type="PROSITE-ProRule" id="PRU00023"/>
    </source>
</evidence>
<accession>A0ABD1QEP0</accession>
<comment type="caution">
    <text evidence="10">The sequence shown here is derived from an EMBL/GenBank/DDBJ whole genome shotgun (WGS) entry which is preliminary data.</text>
</comment>
<keyword evidence="4 8" id="KW-1133">Transmembrane helix</keyword>